<gene>
    <name evidence="1" type="ORF">RQX22_18960</name>
</gene>
<evidence type="ECO:0000313" key="1">
    <source>
        <dbReference type="EMBL" id="MDT9601039.1"/>
    </source>
</evidence>
<protein>
    <submittedName>
        <fullName evidence="1">Uncharacterized protein</fullName>
    </submittedName>
</protein>
<name>A0ABU3QD24_9SPHN</name>
<sequence>MTIIAAGYRDRTDFTDETGEVAPHPLSKIARMMFLADVVDLATEPSRALDAWIATEIFPSLLGFRAAGPGIWIDDDGGRVRALLYSSSLSAATTLVPEQYWIERPAGGASIEVHGPDPNIVGFGENTHMPLAASAAALRARTRLALARHREEGRIHSKIFEVEAR</sequence>
<accession>A0ABU3QD24</accession>
<dbReference type="EMBL" id="JAVUPU010000017">
    <property type="protein sequence ID" value="MDT9601039.1"/>
    <property type="molecule type" value="Genomic_DNA"/>
</dbReference>
<proteinExistence type="predicted"/>
<reference evidence="1 2" key="1">
    <citation type="submission" date="2023-05" db="EMBL/GenBank/DDBJ databases">
        <authorList>
            <person name="Guo Y."/>
        </authorList>
    </citation>
    <scope>NUCLEOTIDE SEQUENCE [LARGE SCALE GENOMIC DNA]</scope>
    <source>
        <strain evidence="1 2">GR2756</strain>
    </source>
</reference>
<dbReference type="RefSeq" id="WP_315728726.1">
    <property type="nucleotide sequence ID" value="NZ_JAVUPU010000017.1"/>
</dbReference>
<evidence type="ECO:0000313" key="2">
    <source>
        <dbReference type="Proteomes" id="UP001259572"/>
    </source>
</evidence>
<keyword evidence="2" id="KW-1185">Reference proteome</keyword>
<organism evidence="1 2">
    <name type="scientific">Sphingosinicella rhizophila</name>
    <dbReference type="NCBI Taxonomy" id="3050082"/>
    <lineage>
        <taxon>Bacteria</taxon>
        <taxon>Pseudomonadati</taxon>
        <taxon>Pseudomonadota</taxon>
        <taxon>Alphaproteobacteria</taxon>
        <taxon>Sphingomonadales</taxon>
        <taxon>Sphingosinicellaceae</taxon>
        <taxon>Sphingosinicella</taxon>
    </lineage>
</organism>
<dbReference type="Proteomes" id="UP001259572">
    <property type="component" value="Unassembled WGS sequence"/>
</dbReference>
<comment type="caution">
    <text evidence="1">The sequence shown here is derived from an EMBL/GenBank/DDBJ whole genome shotgun (WGS) entry which is preliminary data.</text>
</comment>